<dbReference type="Proteomes" id="UP000663882">
    <property type="component" value="Unassembled WGS sequence"/>
</dbReference>
<evidence type="ECO:0000313" key="3">
    <source>
        <dbReference type="EMBL" id="CAF1548166.1"/>
    </source>
</evidence>
<organism evidence="2 7">
    <name type="scientific">Rotaria sordida</name>
    <dbReference type="NCBI Taxonomy" id="392033"/>
    <lineage>
        <taxon>Eukaryota</taxon>
        <taxon>Metazoa</taxon>
        <taxon>Spiralia</taxon>
        <taxon>Gnathifera</taxon>
        <taxon>Rotifera</taxon>
        <taxon>Eurotatoria</taxon>
        <taxon>Bdelloidea</taxon>
        <taxon>Philodinida</taxon>
        <taxon>Philodinidae</taxon>
        <taxon>Rotaria</taxon>
    </lineage>
</organism>
<dbReference type="EMBL" id="CAJOBD010016991">
    <property type="protein sequence ID" value="CAF4219138.1"/>
    <property type="molecule type" value="Genomic_DNA"/>
</dbReference>
<accession>A0A815UPM8</accession>
<dbReference type="Proteomes" id="UP000663889">
    <property type="component" value="Unassembled WGS sequence"/>
</dbReference>
<dbReference type="AlphaFoldDB" id="A0A815UPM8"/>
<name>A0A815UPM8_9BILA</name>
<dbReference type="EMBL" id="CAJOBE010018429">
    <property type="protein sequence ID" value="CAF4220106.1"/>
    <property type="molecule type" value="Genomic_DNA"/>
</dbReference>
<reference evidence="2" key="1">
    <citation type="submission" date="2021-02" db="EMBL/GenBank/DDBJ databases">
        <authorList>
            <person name="Nowell W R."/>
        </authorList>
    </citation>
    <scope>NUCLEOTIDE SEQUENCE</scope>
</reference>
<evidence type="ECO:0000313" key="1">
    <source>
        <dbReference type="EMBL" id="CAF1224158.1"/>
    </source>
</evidence>
<evidence type="ECO:0000313" key="4">
    <source>
        <dbReference type="EMBL" id="CAF4125190.1"/>
    </source>
</evidence>
<evidence type="ECO:0000313" key="7">
    <source>
        <dbReference type="Proteomes" id="UP000663864"/>
    </source>
</evidence>
<protein>
    <submittedName>
        <fullName evidence="2">Uncharacterized protein</fullName>
    </submittedName>
</protein>
<comment type="caution">
    <text evidence="2">The sequence shown here is derived from an EMBL/GenBank/DDBJ whole genome shotgun (WGS) entry which is preliminary data.</text>
</comment>
<evidence type="ECO:0000313" key="5">
    <source>
        <dbReference type="EMBL" id="CAF4219138.1"/>
    </source>
</evidence>
<dbReference type="EMBL" id="CAJNOO010001993">
    <property type="protein sequence ID" value="CAF1224158.1"/>
    <property type="molecule type" value="Genomic_DNA"/>
</dbReference>
<evidence type="ECO:0000313" key="6">
    <source>
        <dbReference type="EMBL" id="CAF4220106.1"/>
    </source>
</evidence>
<dbReference type="EMBL" id="CAJNOT010008723">
    <property type="protein sequence ID" value="CAF1520437.1"/>
    <property type="molecule type" value="Genomic_DNA"/>
</dbReference>
<evidence type="ECO:0000313" key="2">
    <source>
        <dbReference type="EMBL" id="CAF1520437.1"/>
    </source>
</evidence>
<dbReference type="Proteomes" id="UP000663823">
    <property type="component" value="Unassembled WGS sequence"/>
</dbReference>
<dbReference type="Proteomes" id="UP000663864">
    <property type="component" value="Unassembled WGS sequence"/>
</dbReference>
<dbReference type="Proteomes" id="UP000663874">
    <property type="component" value="Unassembled WGS sequence"/>
</dbReference>
<dbReference type="EMBL" id="CAJOAX010013114">
    <property type="protein sequence ID" value="CAF4125190.1"/>
    <property type="molecule type" value="Genomic_DNA"/>
</dbReference>
<sequence>MVHGNHISTESSEIDYDYLCKILSSGPEMIARALIILEILKQLRLWNTQTMNPFYKQLDLLNIGLMGHSHAGEAIVVAYILNKLKFVPEHPTGASSTDYGFGIKALFSISGIADGYMLLGRSLEIYDVWYT</sequence>
<dbReference type="EMBL" id="CAJNOU010009664">
    <property type="protein sequence ID" value="CAF1548166.1"/>
    <property type="molecule type" value="Genomic_DNA"/>
</dbReference>
<dbReference type="OrthoDB" id="10521977at2759"/>
<gene>
    <name evidence="6" type="ORF">FNK824_LOCUS37202</name>
    <name evidence="5" type="ORF">JBS370_LOCUS37361</name>
    <name evidence="4" type="ORF">OTI717_LOCUS35036</name>
    <name evidence="1" type="ORF">RFH988_LOCUS25809</name>
    <name evidence="3" type="ORF">SEV965_LOCUS38538</name>
    <name evidence="2" type="ORF">ZHD862_LOCUS38347</name>
</gene>
<dbReference type="Proteomes" id="UP000663836">
    <property type="component" value="Unassembled WGS sequence"/>
</dbReference>
<proteinExistence type="predicted"/>